<dbReference type="PANTHER" id="PTHR37815:SF3">
    <property type="entry name" value="UPF0397 PROTEIN SPR0429"/>
    <property type="match status" value="1"/>
</dbReference>
<dbReference type="InterPro" id="IPR009825">
    <property type="entry name" value="ECF_substrate-spec-like"/>
</dbReference>
<keyword evidence="1 3" id="KW-0812">Transmembrane</keyword>
<dbReference type="PANTHER" id="PTHR37815">
    <property type="entry name" value="UPF0397 PROTEIN BC_2624-RELATED"/>
    <property type="match status" value="1"/>
</dbReference>
<evidence type="ECO:0000256" key="2">
    <source>
        <dbReference type="ARBA" id="ARBA00022989"/>
    </source>
</evidence>
<evidence type="ECO:0000313" key="5">
    <source>
        <dbReference type="Proteomes" id="UP001210339"/>
    </source>
</evidence>
<dbReference type="Pfam" id="PF07155">
    <property type="entry name" value="ECF-ribofla_trS"/>
    <property type="match status" value="1"/>
</dbReference>
<dbReference type="Proteomes" id="UP001210339">
    <property type="component" value="Chromosome"/>
</dbReference>
<gene>
    <name evidence="4" type="ORF">O6R05_01210</name>
</gene>
<dbReference type="EMBL" id="CP115667">
    <property type="protein sequence ID" value="WBW50207.1"/>
    <property type="molecule type" value="Genomic_DNA"/>
</dbReference>
<accession>A0ABY7QTV9</accession>
<dbReference type="RefSeq" id="WP_271191738.1">
    <property type="nucleotide sequence ID" value="NZ_CP115667.1"/>
</dbReference>
<feature type="transmembrane region" description="Helical" evidence="3">
    <location>
        <begin position="144"/>
        <end position="161"/>
    </location>
</feature>
<protein>
    <submittedName>
        <fullName evidence="4">ECF transporter S component</fullName>
    </submittedName>
</protein>
<evidence type="ECO:0000256" key="3">
    <source>
        <dbReference type="SAM" id="Phobius"/>
    </source>
</evidence>
<keyword evidence="2 3" id="KW-1133">Transmembrane helix</keyword>
<sequence>MKKEITTRELVITALAIALVYVFTWMVKIQLPIGAQGGLIHLGNIPFFVAAIVYGKRVGALSGAIGMGLFDVTSGWAAWAPITLVTSFIMGHVIADIAHDKPTIGRITAACVAALIIKIVGYYIGEAIMYGSLLVPIASIPGNAVQIVVSSVIVLLIIKPLRQALLSTRR</sequence>
<proteinExistence type="predicted"/>
<keyword evidence="3" id="KW-0472">Membrane</keyword>
<organism evidence="4 5">
    <name type="scientific">Peptoniphilus equinus</name>
    <dbReference type="NCBI Taxonomy" id="3016343"/>
    <lineage>
        <taxon>Bacteria</taxon>
        <taxon>Bacillati</taxon>
        <taxon>Bacillota</taxon>
        <taxon>Tissierellia</taxon>
        <taxon>Tissierellales</taxon>
        <taxon>Peptoniphilaceae</taxon>
        <taxon>Peptoniphilus</taxon>
    </lineage>
</organism>
<evidence type="ECO:0000256" key="1">
    <source>
        <dbReference type="ARBA" id="ARBA00022692"/>
    </source>
</evidence>
<keyword evidence="5" id="KW-1185">Reference proteome</keyword>
<reference evidence="4 5" key="1">
    <citation type="submission" date="2023-01" db="EMBL/GenBank/DDBJ databases">
        <authorList>
            <person name="Lee S.H."/>
            <person name="Jung H.S."/>
            <person name="Yun J.U."/>
        </authorList>
    </citation>
    <scope>NUCLEOTIDE SEQUENCE [LARGE SCALE GENOMIC DNA]</scope>
    <source>
        <strain evidence="4 5">CBA3646</strain>
    </source>
</reference>
<name>A0ABY7QTV9_9FIRM</name>
<feature type="transmembrane region" description="Helical" evidence="3">
    <location>
        <begin position="76"/>
        <end position="95"/>
    </location>
</feature>
<dbReference type="Gene3D" id="1.10.1760.20">
    <property type="match status" value="1"/>
</dbReference>
<evidence type="ECO:0000313" key="4">
    <source>
        <dbReference type="EMBL" id="WBW50207.1"/>
    </source>
</evidence>
<feature type="transmembrane region" description="Helical" evidence="3">
    <location>
        <begin position="6"/>
        <end position="27"/>
    </location>
</feature>
<feature type="transmembrane region" description="Helical" evidence="3">
    <location>
        <begin position="107"/>
        <end position="124"/>
    </location>
</feature>
<feature type="transmembrane region" description="Helical" evidence="3">
    <location>
        <begin position="39"/>
        <end position="56"/>
    </location>
</feature>